<reference evidence="1 2" key="1">
    <citation type="journal article" date="2021" name="Environ. Microbiol.">
        <title>Gene family expansions and transcriptome signatures uncover fungal adaptations to wood decay.</title>
        <authorList>
            <person name="Hage H."/>
            <person name="Miyauchi S."/>
            <person name="Viragh M."/>
            <person name="Drula E."/>
            <person name="Min B."/>
            <person name="Chaduli D."/>
            <person name="Navarro D."/>
            <person name="Favel A."/>
            <person name="Norest M."/>
            <person name="Lesage-Meessen L."/>
            <person name="Balint B."/>
            <person name="Merenyi Z."/>
            <person name="de Eugenio L."/>
            <person name="Morin E."/>
            <person name="Martinez A.T."/>
            <person name="Baldrian P."/>
            <person name="Stursova M."/>
            <person name="Martinez M.J."/>
            <person name="Novotny C."/>
            <person name="Magnuson J.K."/>
            <person name="Spatafora J.W."/>
            <person name="Maurice S."/>
            <person name="Pangilinan J."/>
            <person name="Andreopoulos W."/>
            <person name="LaButti K."/>
            <person name="Hundley H."/>
            <person name="Na H."/>
            <person name="Kuo A."/>
            <person name="Barry K."/>
            <person name="Lipzen A."/>
            <person name="Henrissat B."/>
            <person name="Riley R."/>
            <person name="Ahrendt S."/>
            <person name="Nagy L.G."/>
            <person name="Grigoriev I.V."/>
            <person name="Martin F."/>
            <person name="Rosso M.N."/>
        </authorList>
    </citation>
    <scope>NUCLEOTIDE SEQUENCE [LARGE SCALE GENOMIC DNA]</scope>
    <source>
        <strain evidence="1 2">CIRM-BRFM 1785</strain>
    </source>
</reference>
<evidence type="ECO:0000313" key="1">
    <source>
        <dbReference type="EMBL" id="KAH9833254.1"/>
    </source>
</evidence>
<dbReference type="GeneID" id="71997638"/>
<proteinExistence type="predicted"/>
<protein>
    <recommendedName>
        <fullName evidence="3">F-box domain-containing protein</fullName>
    </recommendedName>
</protein>
<organism evidence="1 2">
    <name type="scientific">Rhodofomes roseus</name>
    <dbReference type="NCBI Taxonomy" id="34475"/>
    <lineage>
        <taxon>Eukaryota</taxon>
        <taxon>Fungi</taxon>
        <taxon>Dikarya</taxon>
        <taxon>Basidiomycota</taxon>
        <taxon>Agaricomycotina</taxon>
        <taxon>Agaricomycetes</taxon>
        <taxon>Polyporales</taxon>
        <taxon>Rhodofomes</taxon>
    </lineage>
</organism>
<keyword evidence="2" id="KW-1185">Reference proteome</keyword>
<gene>
    <name evidence="1" type="ORF">C8Q71DRAFT_195550</name>
</gene>
<dbReference type="RefSeq" id="XP_047776020.1">
    <property type="nucleotide sequence ID" value="XM_047916906.1"/>
</dbReference>
<comment type="caution">
    <text evidence="1">The sequence shown here is derived from an EMBL/GenBank/DDBJ whole genome shotgun (WGS) entry which is preliminary data.</text>
</comment>
<dbReference type="Proteomes" id="UP000814176">
    <property type="component" value="Unassembled WGS sequence"/>
</dbReference>
<evidence type="ECO:0000313" key="2">
    <source>
        <dbReference type="Proteomes" id="UP000814176"/>
    </source>
</evidence>
<dbReference type="EMBL" id="JADCUA010000019">
    <property type="protein sequence ID" value="KAH9833254.1"/>
    <property type="molecule type" value="Genomic_DNA"/>
</dbReference>
<accession>A0ABQ8K881</accession>
<sequence>MDSLENHSLPVEIIRQVVLGAIEGHTAVAATLSRTCQTIYAWIIPVLYSTVVLTTETEYSLFRRTLLASHEPACSCLAKRGPLYTYVRHLWLGSRRWNTTMTAGRVNHSWNDIPIPFSLDMSSATIAIVPLCPALPRVLALSGCPTTTMHAVVPHLPKTLESLSICARSNGNMDLPDMSHFTVLRDITFVQAGLTNDAVRTLLQMTGLRTITRLYNCSETLPQGARSCMDGLAQLRFVSSCASAAFERMQIVCLFNRNWCTEDVLSRLHTFFVKWANGAHEDPRAAMSAKDGGDERGDVDHLMTWYDDWIVGLDPAWRGCVAGHSTQEHSSWDVTQASPSH</sequence>
<evidence type="ECO:0008006" key="3">
    <source>
        <dbReference type="Google" id="ProtNLM"/>
    </source>
</evidence>
<name>A0ABQ8K881_9APHY</name>